<reference evidence="2" key="1">
    <citation type="submission" date="2018-06" db="EMBL/GenBank/DDBJ databases">
        <authorList>
            <person name="Zhirakovskaya E."/>
        </authorList>
    </citation>
    <scope>NUCLEOTIDE SEQUENCE</scope>
</reference>
<organism evidence="2">
    <name type="scientific">hydrothermal vent metagenome</name>
    <dbReference type="NCBI Taxonomy" id="652676"/>
    <lineage>
        <taxon>unclassified sequences</taxon>
        <taxon>metagenomes</taxon>
        <taxon>ecological metagenomes</taxon>
    </lineage>
</organism>
<dbReference type="Pfam" id="PF04965">
    <property type="entry name" value="GPW_gp25"/>
    <property type="match status" value="1"/>
</dbReference>
<name>A0A3B1CWW2_9ZZZZ</name>
<feature type="domain" description="IraD/Gp25-like" evidence="1">
    <location>
        <begin position="32"/>
        <end position="122"/>
    </location>
</feature>
<sequence length="141" mass="16240">MSEYGGDKGFLGMGWGFPPTFNPYEKNVGMVSEEADIQEALGILFFTAPGERVFHPAYGCGLKLMVFEQMTESAVTEIRDVIERAVLFFEPRITLNRVDVDTEDIYEGQLKIRLNYTVRTTNNRSNMVFPFYYREGTRLRL</sequence>
<dbReference type="SUPFAM" id="SSF160719">
    <property type="entry name" value="gpW/gp25-like"/>
    <property type="match status" value="1"/>
</dbReference>
<dbReference type="InterPro" id="IPR007048">
    <property type="entry name" value="IraD/Gp25-like"/>
</dbReference>
<dbReference type="AlphaFoldDB" id="A0A3B1CWW2"/>
<dbReference type="EMBL" id="UOGF01000070">
    <property type="protein sequence ID" value="VAX31031.1"/>
    <property type="molecule type" value="Genomic_DNA"/>
</dbReference>
<gene>
    <name evidence="2" type="ORF">MNBD_NITROSPIRAE01-2061</name>
</gene>
<accession>A0A3B1CWW2</accession>
<protein>
    <submittedName>
        <fullName evidence="2">GPW/gp25 family protein</fullName>
    </submittedName>
</protein>
<dbReference type="Gene3D" id="3.10.450.40">
    <property type="match status" value="1"/>
</dbReference>
<evidence type="ECO:0000313" key="2">
    <source>
        <dbReference type="EMBL" id="VAX31031.1"/>
    </source>
</evidence>
<evidence type="ECO:0000259" key="1">
    <source>
        <dbReference type="Pfam" id="PF04965"/>
    </source>
</evidence>
<proteinExistence type="predicted"/>